<keyword evidence="4" id="KW-1185">Reference proteome</keyword>
<reference evidence="3 4" key="1">
    <citation type="submission" date="2019-11" db="EMBL/GenBank/DDBJ databases">
        <title>Comparative genomics of hydrocarbon-degrading Desulfosarcina strains.</title>
        <authorList>
            <person name="Watanabe M."/>
            <person name="Kojima H."/>
            <person name="Fukui M."/>
        </authorList>
    </citation>
    <scope>NUCLEOTIDE SEQUENCE [LARGE SCALE GENOMIC DNA]</scope>
    <source>
        <strain evidence="3 4">PP31</strain>
    </source>
</reference>
<dbReference type="PANTHER" id="PTHR43674">
    <property type="entry name" value="NITRILASE C965.09-RELATED"/>
    <property type="match status" value="1"/>
</dbReference>
<feature type="domain" description="CN hydrolase" evidence="2">
    <location>
        <begin position="5"/>
        <end position="245"/>
    </location>
</feature>
<dbReference type="RefSeq" id="WP_155307534.1">
    <property type="nucleotide sequence ID" value="NZ_AP021875.1"/>
</dbReference>
<proteinExistence type="predicted"/>
<dbReference type="CDD" id="cd07197">
    <property type="entry name" value="nitrilase"/>
    <property type="match status" value="1"/>
</dbReference>
<dbReference type="InterPro" id="IPR003010">
    <property type="entry name" value="C-N_Hydrolase"/>
</dbReference>
<dbReference type="GO" id="GO:0016811">
    <property type="term" value="F:hydrolase activity, acting on carbon-nitrogen (but not peptide) bonds, in linear amides"/>
    <property type="evidence" value="ECO:0007669"/>
    <property type="project" value="TreeGrafter"/>
</dbReference>
<evidence type="ECO:0000259" key="2">
    <source>
        <dbReference type="PROSITE" id="PS50263"/>
    </source>
</evidence>
<dbReference type="AlphaFoldDB" id="A0A5K7ZGZ9"/>
<dbReference type="Gene3D" id="3.60.110.10">
    <property type="entry name" value="Carbon-nitrogen hydrolase"/>
    <property type="match status" value="1"/>
</dbReference>
<evidence type="ECO:0000313" key="4">
    <source>
        <dbReference type="Proteomes" id="UP000427769"/>
    </source>
</evidence>
<dbReference type="PROSITE" id="PS50263">
    <property type="entry name" value="CN_HYDROLASE"/>
    <property type="match status" value="1"/>
</dbReference>
<dbReference type="InterPro" id="IPR036526">
    <property type="entry name" value="C-N_Hydrolase_sf"/>
</dbReference>
<dbReference type="OrthoDB" id="9811121at2"/>
<accession>A0A5K7ZGZ9</accession>
<dbReference type="EMBL" id="AP021875">
    <property type="protein sequence ID" value="BBO78953.1"/>
    <property type="molecule type" value="Genomic_DNA"/>
</dbReference>
<dbReference type="Pfam" id="PF00795">
    <property type="entry name" value="CN_hydrolase"/>
    <property type="match status" value="1"/>
</dbReference>
<dbReference type="PANTHER" id="PTHR43674:SF2">
    <property type="entry name" value="BETA-UREIDOPROPIONASE"/>
    <property type="match status" value="1"/>
</dbReference>
<dbReference type="InterPro" id="IPR050345">
    <property type="entry name" value="Aliph_Amidase/BUP"/>
</dbReference>
<gene>
    <name evidence="3" type="ORF">DSCW_63700</name>
</gene>
<dbReference type="KEGG" id="dwd:DSCW_63700"/>
<protein>
    <recommendedName>
        <fullName evidence="2">CN hydrolase domain-containing protein</fullName>
    </recommendedName>
</protein>
<evidence type="ECO:0000256" key="1">
    <source>
        <dbReference type="ARBA" id="ARBA00022801"/>
    </source>
</evidence>
<dbReference type="Proteomes" id="UP000427769">
    <property type="component" value="Chromosome"/>
</dbReference>
<name>A0A5K7ZGZ9_9BACT</name>
<keyword evidence="1" id="KW-0378">Hydrolase</keyword>
<dbReference type="SUPFAM" id="SSF56317">
    <property type="entry name" value="Carbon-nitrogen hydrolase"/>
    <property type="match status" value="1"/>
</dbReference>
<sequence length="261" mass="29641">MKKRITATVCELPSDPKPFEAAWRDLVSHVVEHRSDIVVLPEMPFAPWLAASKDFDPAAWDNAVALHDQWLRRLSEFGEATVVSSRPVTTDVKRLNEAFAWHARGGYQKAHYKYYLPDEPDFWEATWYQRDGKRFDAVKTEHGTMGFVVCTELWFNEHARAYGRQGVQMLICPRSTEASTTEKWIMGGRAAAVTSGSFCLSSNRNGADHRGHPWGGHGWIIEPDQGTVLGTTSVKRPFLTLEINLSDADRAKSRYPRYVEE</sequence>
<organism evidence="3 4">
    <name type="scientific">Desulfosarcina widdelii</name>
    <dbReference type="NCBI Taxonomy" id="947919"/>
    <lineage>
        <taxon>Bacteria</taxon>
        <taxon>Pseudomonadati</taxon>
        <taxon>Thermodesulfobacteriota</taxon>
        <taxon>Desulfobacteria</taxon>
        <taxon>Desulfobacterales</taxon>
        <taxon>Desulfosarcinaceae</taxon>
        <taxon>Desulfosarcina</taxon>
    </lineage>
</organism>
<evidence type="ECO:0000313" key="3">
    <source>
        <dbReference type="EMBL" id="BBO78953.1"/>
    </source>
</evidence>